<evidence type="ECO:0000256" key="1">
    <source>
        <dbReference type="SAM" id="SignalP"/>
    </source>
</evidence>
<dbReference type="PROSITE" id="PS51257">
    <property type="entry name" value="PROKAR_LIPOPROTEIN"/>
    <property type="match status" value="1"/>
</dbReference>
<sequence>MGYKLPPLCQWLAILALACSTPALAEQAAGDYWIIYGKGERLHNEVYVADAAGILQKPGGVQSAQVMQLFEDPAFPTLAAYEVQVKCKQRQIRLDSARAIRRFDGAVRDVKTNAKDWVAPKDYWLQRTFAFVCAPDNRARNQMLSIGKMPAAKMVATIQAMFIQLIGVQANSQAVQELDDMLANTPR</sequence>
<protein>
    <submittedName>
        <fullName evidence="2">Uncharacterized protein</fullName>
    </submittedName>
</protein>
<organism evidence="2 3">
    <name type="scientific">Pseudomonas soli</name>
    <dbReference type="NCBI Taxonomy" id="1306993"/>
    <lineage>
        <taxon>Bacteria</taxon>
        <taxon>Pseudomonadati</taxon>
        <taxon>Pseudomonadota</taxon>
        <taxon>Gammaproteobacteria</taxon>
        <taxon>Pseudomonadales</taxon>
        <taxon>Pseudomonadaceae</taxon>
        <taxon>Pseudomonas</taxon>
    </lineage>
</organism>
<dbReference type="RefSeq" id="WP_094010398.1">
    <property type="nucleotide sequence ID" value="NZ_FOEQ01000002.1"/>
</dbReference>
<gene>
    <name evidence="2" type="ORF">SAMN05216230_10235</name>
</gene>
<dbReference type="EMBL" id="FOEQ01000002">
    <property type="protein sequence ID" value="SEQ14102.1"/>
    <property type="molecule type" value="Genomic_DNA"/>
</dbReference>
<feature type="chain" id="PRO_5011755195" evidence="1">
    <location>
        <begin position="26"/>
        <end position="187"/>
    </location>
</feature>
<evidence type="ECO:0000313" key="2">
    <source>
        <dbReference type="EMBL" id="SEQ14102.1"/>
    </source>
</evidence>
<evidence type="ECO:0000313" key="3">
    <source>
        <dbReference type="Proteomes" id="UP000199221"/>
    </source>
</evidence>
<feature type="signal peptide" evidence="1">
    <location>
        <begin position="1"/>
        <end position="25"/>
    </location>
</feature>
<dbReference type="AlphaFoldDB" id="A0A1H9DKT0"/>
<reference evidence="2 3" key="1">
    <citation type="submission" date="2016-10" db="EMBL/GenBank/DDBJ databases">
        <authorList>
            <person name="de Groot N.N."/>
        </authorList>
    </citation>
    <scope>NUCLEOTIDE SEQUENCE [LARGE SCALE GENOMIC DNA]</scope>
    <source>
        <strain evidence="2 3">LMG 27941</strain>
    </source>
</reference>
<dbReference type="Proteomes" id="UP000199221">
    <property type="component" value="Unassembled WGS sequence"/>
</dbReference>
<accession>A0A1H9DKT0</accession>
<keyword evidence="1" id="KW-0732">Signal</keyword>
<proteinExistence type="predicted"/>
<name>A0A1H9DKT0_9PSED</name>